<evidence type="ECO:0000313" key="2">
    <source>
        <dbReference type="WBParaSite" id="PDA_v2.g31611.t1"/>
    </source>
</evidence>
<evidence type="ECO:0000313" key="1">
    <source>
        <dbReference type="Proteomes" id="UP000887578"/>
    </source>
</evidence>
<dbReference type="AlphaFoldDB" id="A0A914QIX8"/>
<sequence length="173" mass="20229">MVATLFDELISLRKISSTLKDQIETLENFGEQLASVSRVGDGYEIVKKYPEWKDRLKAALFAEATDSIQTFSTTLNSLAKIIQRFESLFEEEPQHQRISETHESDLIIFVAHLRSIFDEYSNFVKESGKEFEEISEGKRTKLEIRKRSLFDESFEIRSIYQKLKEDCKKFVVE</sequence>
<reference evidence="2" key="1">
    <citation type="submission" date="2022-11" db="UniProtKB">
        <authorList>
            <consortium name="WormBaseParasite"/>
        </authorList>
    </citation>
    <scope>IDENTIFICATION</scope>
</reference>
<protein>
    <submittedName>
        <fullName evidence="2">Uncharacterized protein</fullName>
    </submittedName>
</protein>
<accession>A0A914QIX8</accession>
<dbReference type="WBParaSite" id="PDA_v2.g31611.t1">
    <property type="protein sequence ID" value="PDA_v2.g31611.t1"/>
    <property type="gene ID" value="PDA_v2.g31611"/>
</dbReference>
<organism evidence="1 2">
    <name type="scientific">Panagrolaimus davidi</name>
    <dbReference type="NCBI Taxonomy" id="227884"/>
    <lineage>
        <taxon>Eukaryota</taxon>
        <taxon>Metazoa</taxon>
        <taxon>Ecdysozoa</taxon>
        <taxon>Nematoda</taxon>
        <taxon>Chromadorea</taxon>
        <taxon>Rhabditida</taxon>
        <taxon>Tylenchina</taxon>
        <taxon>Panagrolaimomorpha</taxon>
        <taxon>Panagrolaimoidea</taxon>
        <taxon>Panagrolaimidae</taxon>
        <taxon>Panagrolaimus</taxon>
    </lineage>
</organism>
<dbReference type="Proteomes" id="UP000887578">
    <property type="component" value="Unplaced"/>
</dbReference>
<keyword evidence="1" id="KW-1185">Reference proteome</keyword>
<proteinExistence type="predicted"/>
<name>A0A914QIX8_9BILA</name>